<dbReference type="InterPro" id="IPR001304">
    <property type="entry name" value="C-type_lectin-like"/>
</dbReference>
<keyword evidence="2" id="KW-1015">Disulfide bond</keyword>
<keyword evidence="5" id="KW-0812">Transmembrane</keyword>
<dbReference type="InterPro" id="IPR016186">
    <property type="entry name" value="C-type_lectin-like/link_sf"/>
</dbReference>
<dbReference type="PROSITE" id="PS50041">
    <property type="entry name" value="C_TYPE_LECTIN_2"/>
    <property type="match status" value="1"/>
</dbReference>
<dbReference type="InterPro" id="IPR016187">
    <property type="entry name" value="CTDL_fold"/>
</dbReference>
<feature type="coiled-coil region" evidence="3">
    <location>
        <begin position="123"/>
        <end position="150"/>
    </location>
</feature>
<dbReference type="GO" id="GO:0010628">
    <property type="term" value="P:positive regulation of gene expression"/>
    <property type="evidence" value="ECO:0007669"/>
    <property type="project" value="Ensembl"/>
</dbReference>
<dbReference type="GO" id="GO:0038096">
    <property type="term" value="P:Fc-gamma receptor signaling pathway involved in phagocytosis"/>
    <property type="evidence" value="ECO:0007669"/>
    <property type="project" value="Ensembl"/>
</dbReference>
<dbReference type="Proteomes" id="UP000233200">
    <property type="component" value="Unplaced"/>
</dbReference>
<organism evidence="7 8">
    <name type="scientific">Rhinopithecus roxellana</name>
    <name type="common">Golden snub-nosed monkey</name>
    <name type="synonym">Pygathrix roxellana</name>
    <dbReference type="NCBI Taxonomy" id="61622"/>
    <lineage>
        <taxon>Eukaryota</taxon>
        <taxon>Metazoa</taxon>
        <taxon>Chordata</taxon>
        <taxon>Craniata</taxon>
        <taxon>Vertebrata</taxon>
        <taxon>Euteleostomi</taxon>
        <taxon>Mammalia</taxon>
        <taxon>Eutheria</taxon>
        <taxon>Euarchontoglires</taxon>
        <taxon>Primates</taxon>
        <taxon>Haplorrhini</taxon>
        <taxon>Catarrhini</taxon>
        <taxon>Cercopithecidae</taxon>
        <taxon>Colobinae</taxon>
        <taxon>Rhinopithecus</taxon>
    </lineage>
</organism>
<dbReference type="GO" id="GO:0160006">
    <property type="term" value="P:Fc receptor-mediated immune complex endocytosis"/>
    <property type="evidence" value="ECO:0007669"/>
    <property type="project" value="Ensembl"/>
</dbReference>
<dbReference type="PANTHER" id="PTHR22803">
    <property type="entry name" value="MANNOSE, PHOSPHOLIPASE, LECTIN RECEPTOR RELATED"/>
    <property type="match status" value="1"/>
</dbReference>
<dbReference type="Ensembl" id="ENSRROT00000031674.1">
    <property type="protein sequence ID" value="ENSRROP00000007839.1"/>
    <property type="gene ID" value="ENSRROG00000028123.1"/>
</dbReference>
<evidence type="ECO:0000256" key="5">
    <source>
        <dbReference type="SAM" id="Phobius"/>
    </source>
</evidence>
<keyword evidence="5" id="KW-0472">Membrane</keyword>
<name>A0A2K6NU86_RHIRO</name>
<dbReference type="GeneTree" id="ENSGT00940000162574"/>
<dbReference type="GO" id="GO:0005886">
    <property type="term" value="C:plasma membrane"/>
    <property type="evidence" value="ECO:0007669"/>
    <property type="project" value="Ensembl"/>
</dbReference>
<dbReference type="SMART" id="SM00034">
    <property type="entry name" value="CLECT"/>
    <property type="match status" value="1"/>
</dbReference>
<dbReference type="InterPro" id="IPR050111">
    <property type="entry name" value="C-type_lectin/snaclec_domain"/>
</dbReference>
<dbReference type="GO" id="GO:0042742">
    <property type="term" value="P:defense response to bacterium"/>
    <property type="evidence" value="ECO:0007669"/>
    <property type="project" value="Ensembl"/>
</dbReference>
<dbReference type="GO" id="GO:0030246">
    <property type="term" value="F:carbohydrate binding"/>
    <property type="evidence" value="ECO:0007669"/>
    <property type="project" value="UniProtKB-KW"/>
</dbReference>
<evidence type="ECO:0000256" key="4">
    <source>
        <dbReference type="SAM" id="MobiDB-lite"/>
    </source>
</evidence>
<evidence type="ECO:0000313" key="8">
    <source>
        <dbReference type="Proteomes" id="UP000233200"/>
    </source>
</evidence>
<feature type="domain" description="C-type lectin" evidence="6">
    <location>
        <begin position="169"/>
        <end position="322"/>
    </location>
</feature>
<feature type="region of interest" description="Disordered" evidence="4">
    <location>
        <begin position="335"/>
        <end position="366"/>
    </location>
</feature>
<dbReference type="GO" id="GO:0002450">
    <property type="term" value="P:B cell antigen processing and presentation"/>
    <property type="evidence" value="ECO:0007669"/>
    <property type="project" value="Ensembl"/>
</dbReference>
<dbReference type="Gene3D" id="3.10.100.10">
    <property type="entry name" value="Mannose-Binding Protein A, subunit A"/>
    <property type="match status" value="1"/>
</dbReference>
<feature type="compositionally biased region" description="Polar residues" evidence="4">
    <location>
        <begin position="339"/>
        <end position="352"/>
    </location>
</feature>
<feature type="transmembrane region" description="Helical" evidence="5">
    <location>
        <begin position="23"/>
        <end position="46"/>
    </location>
</feature>
<evidence type="ECO:0000256" key="2">
    <source>
        <dbReference type="ARBA" id="ARBA00023157"/>
    </source>
</evidence>
<dbReference type="InterPro" id="IPR018378">
    <property type="entry name" value="C-type_lectin_CS"/>
</dbReference>
<dbReference type="Pfam" id="PF00059">
    <property type="entry name" value="Lectin_C"/>
    <property type="match status" value="1"/>
</dbReference>
<protein>
    <submittedName>
        <fullName evidence="7">Fc epsilon receptor II</fullName>
    </submittedName>
</protein>
<keyword evidence="8" id="KW-1185">Reference proteome</keyword>
<dbReference type="GO" id="GO:0019863">
    <property type="term" value="F:IgE binding"/>
    <property type="evidence" value="ECO:0007669"/>
    <property type="project" value="Ensembl"/>
</dbReference>
<dbReference type="SUPFAM" id="SSF56436">
    <property type="entry name" value="C-type lectin-like"/>
    <property type="match status" value="1"/>
</dbReference>
<keyword evidence="3" id="KW-0175">Coiled coil</keyword>
<sequence length="366" mass="40949">MNPPSQEIEELPRKRCCRRGTQIVLLGLVTAALWAGLLTLLLLWHWDTTQTVKQLEERAARNVSQVSKNLERHHGDQMAQKSQSTQIWQDLEELRAEQQRLKSQDSELSWNLNGLQADLSSFKSQELNERNAASDLLERLREEVMKLRMELQVSNGFVCNMCPEKWINFQRKCYYFGKGTKQWLHARYACEDMEGQLVSIHSPEEQVGPGSAEVVGSTVKVGTPPQLYPTSRSGLEGPGHMSSVLQPRPAPQDFLTKHASHTGSWIGLRNLNLKGEFIWVDGSPMDYSNWAPGEPTSQSQGKDCVMMRGSSHWNNAFCDRKLGAWVCDRLATCAPPASEGSTESLGPESRSSPDGRLPAPSAPLHS</sequence>
<accession>A0A2K6NU86</accession>
<evidence type="ECO:0000313" key="7">
    <source>
        <dbReference type="Ensembl" id="ENSRROP00000007839.1"/>
    </source>
</evidence>
<keyword evidence="1" id="KW-0430">Lectin</keyword>
<dbReference type="GO" id="GO:0002020">
    <property type="term" value="F:protease binding"/>
    <property type="evidence" value="ECO:0007669"/>
    <property type="project" value="Ensembl"/>
</dbReference>
<dbReference type="STRING" id="61622.ENSRROP00000007839"/>
<evidence type="ECO:0000259" key="6">
    <source>
        <dbReference type="PROSITE" id="PS50041"/>
    </source>
</evidence>
<evidence type="ECO:0000256" key="3">
    <source>
        <dbReference type="SAM" id="Coils"/>
    </source>
</evidence>
<dbReference type="PROSITE" id="PS00615">
    <property type="entry name" value="C_TYPE_LECTIN_1"/>
    <property type="match status" value="1"/>
</dbReference>
<dbReference type="AlphaFoldDB" id="A0A2K6NU86"/>
<dbReference type="GO" id="GO:0019769">
    <property type="term" value="F:low-affinity IgE receptor activity"/>
    <property type="evidence" value="ECO:0007669"/>
    <property type="project" value="Ensembl"/>
</dbReference>
<evidence type="ECO:0000256" key="1">
    <source>
        <dbReference type="ARBA" id="ARBA00022734"/>
    </source>
</evidence>
<keyword evidence="5" id="KW-1133">Transmembrane helix</keyword>
<proteinExistence type="predicted"/>
<dbReference type="GO" id="GO:0042116">
    <property type="term" value="P:macrophage activation"/>
    <property type="evidence" value="ECO:0007669"/>
    <property type="project" value="Ensembl"/>
</dbReference>
<reference evidence="7" key="1">
    <citation type="submission" date="2025-08" db="UniProtKB">
        <authorList>
            <consortium name="Ensembl"/>
        </authorList>
    </citation>
    <scope>IDENTIFICATION</scope>
</reference>
<gene>
    <name evidence="7" type="primary">FCER2</name>
</gene>
<reference evidence="7" key="2">
    <citation type="submission" date="2025-09" db="UniProtKB">
        <authorList>
            <consortium name="Ensembl"/>
        </authorList>
    </citation>
    <scope>IDENTIFICATION</scope>
</reference>